<name>A0ABW3M413_9PSEU</name>
<dbReference type="SUPFAM" id="SSF52266">
    <property type="entry name" value="SGNH hydrolase"/>
    <property type="match status" value="1"/>
</dbReference>
<evidence type="ECO:0000313" key="3">
    <source>
        <dbReference type="Proteomes" id="UP001597045"/>
    </source>
</evidence>
<dbReference type="Pfam" id="PF13472">
    <property type="entry name" value="Lipase_GDSL_2"/>
    <property type="match status" value="1"/>
</dbReference>
<dbReference type="InterPro" id="IPR013830">
    <property type="entry name" value="SGNH_hydro"/>
</dbReference>
<dbReference type="EMBL" id="JBHTIS010000091">
    <property type="protein sequence ID" value="MFD1044630.1"/>
    <property type="molecule type" value="Genomic_DNA"/>
</dbReference>
<dbReference type="PANTHER" id="PTHR43784:SF2">
    <property type="entry name" value="GDSL-LIKE LIPASE_ACYLHYDROLASE, PUTATIVE (AFU_ORTHOLOGUE AFUA_2G00820)-RELATED"/>
    <property type="match status" value="1"/>
</dbReference>
<dbReference type="Proteomes" id="UP001597045">
    <property type="component" value="Unassembled WGS sequence"/>
</dbReference>
<protein>
    <submittedName>
        <fullName evidence="2">SGNH/GDSL hydrolase family protein</fullName>
    </submittedName>
</protein>
<sequence>MFADQTVRLVVHTHAGGKAVRLRLSNTFGDRPLSFGRVTVGLSAGGGGVIAPHNVTFADHSQVTVPKGQEVVSDPVALTVKAEADLAVSVYLPTETGPATYHRSAHQTNYVSAAGDHTTDLTAADFPTTVGSWFFLDSVSVSDSPDVGTVVALGDSITDGSGSSGANHRWPDYLAARVADRPESVVDVGIAGNKVLMDDPLAGQSALNRLERDVLSQPGLRTVIVLEGINDLRSTTPPATADQIIGGYRKIIDRVHARGARILGATITPVKGSARYDDNMERARQAVNTWIRTSHAFNGVVDFAAATQDPGDPLRLLPAYDSGDHLHLNNAGYQAMADSVDLRQLR</sequence>
<dbReference type="PANTHER" id="PTHR43784">
    <property type="entry name" value="GDSL-LIKE LIPASE/ACYLHYDROLASE, PUTATIVE (AFU_ORTHOLOGUE AFUA_2G00820)-RELATED"/>
    <property type="match status" value="1"/>
</dbReference>
<gene>
    <name evidence="2" type="ORF">ACFQ1S_02980</name>
</gene>
<dbReference type="GO" id="GO:0016787">
    <property type="term" value="F:hydrolase activity"/>
    <property type="evidence" value="ECO:0007669"/>
    <property type="project" value="UniProtKB-KW"/>
</dbReference>
<organism evidence="2 3">
    <name type="scientific">Kibdelosporangium lantanae</name>
    <dbReference type="NCBI Taxonomy" id="1497396"/>
    <lineage>
        <taxon>Bacteria</taxon>
        <taxon>Bacillati</taxon>
        <taxon>Actinomycetota</taxon>
        <taxon>Actinomycetes</taxon>
        <taxon>Pseudonocardiales</taxon>
        <taxon>Pseudonocardiaceae</taxon>
        <taxon>Kibdelosporangium</taxon>
    </lineage>
</organism>
<feature type="domain" description="SGNH hydrolase-type esterase" evidence="1">
    <location>
        <begin position="152"/>
        <end position="335"/>
    </location>
</feature>
<keyword evidence="3" id="KW-1185">Reference proteome</keyword>
<comment type="caution">
    <text evidence="2">The sequence shown here is derived from an EMBL/GenBank/DDBJ whole genome shotgun (WGS) entry which is preliminary data.</text>
</comment>
<dbReference type="InterPro" id="IPR036514">
    <property type="entry name" value="SGNH_hydro_sf"/>
</dbReference>
<proteinExistence type="predicted"/>
<evidence type="ECO:0000313" key="2">
    <source>
        <dbReference type="EMBL" id="MFD1044630.1"/>
    </source>
</evidence>
<reference evidence="3" key="1">
    <citation type="journal article" date="2019" name="Int. J. Syst. Evol. Microbiol.">
        <title>The Global Catalogue of Microorganisms (GCM) 10K type strain sequencing project: providing services to taxonomists for standard genome sequencing and annotation.</title>
        <authorList>
            <consortium name="The Broad Institute Genomics Platform"/>
            <consortium name="The Broad Institute Genome Sequencing Center for Infectious Disease"/>
            <person name="Wu L."/>
            <person name="Ma J."/>
        </authorList>
    </citation>
    <scope>NUCLEOTIDE SEQUENCE [LARGE SCALE GENOMIC DNA]</scope>
    <source>
        <strain evidence="3">JCM 31486</strain>
    </source>
</reference>
<dbReference type="CDD" id="cd01830">
    <property type="entry name" value="XynE_like"/>
    <property type="match status" value="1"/>
</dbReference>
<dbReference type="Gene3D" id="3.40.50.1110">
    <property type="entry name" value="SGNH hydrolase"/>
    <property type="match status" value="1"/>
</dbReference>
<accession>A0ABW3M413</accession>
<evidence type="ECO:0000259" key="1">
    <source>
        <dbReference type="Pfam" id="PF13472"/>
    </source>
</evidence>
<keyword evidence="2" id="KW-0378">Hydrolase</keyword>
<dbReference type="InterPro" id="IPR053140">
    <property type="entry name" value="GDSL_Rv0518-like"/>
</dbReference>